<accession>A0ABW0F6K9</accession>
<proteinExistence type="predicted"/>
<name>A0ABW0F6K9_9HYPH</name>
<evidence type="ECO:0000313" key="2">
    <source>
        <dbReference type="Proteomes" id="UP001595976"/>
    </source>
</evidence>
<comment type="caution">
    <text evidence="1">The sequence shown here is derived from an EMBL/GenBank/DDBJ whole genome shotgun (WGS) entry which is preliminary data.</text>
</comment>
<dbReference type="EMBL" id="JBHSLI010000008">
    <property type="protein sequence ID" value="MFC5295067.1"/>
    <property type="molecule type" value="Genomic_DNA"/>
</dbReference>
<protein>
    <submittedName>
        <fullName evidence="1">Uncharacterized protein</fullName>
    </submittedName>
</protein>
<dbReference type="Proteomes" id="UP001595976">
    <property type="component" value="Unassembled WGS sequence"/>
</dbReference>
<organism evidence="1 2">
    <name type="scientific">Bosea minatitlanensis</name>
    <dbReference type="NCBI Taxonomy" id="128782"/>
    <lineage>
        <taxon>Bacteria</taxon>
        <taxon>Pseudomonadati</taxon>
        <taxon>Pseudomonadota</taxon>
        <taxon>Alphaproteobacteria</taxon>
        <taxon>Hyphomicrobiales</taxon>
        <taxon>Boseaceae</taxon>
        <taxon>Bosea</taxon>
    </lineage>
</organism>
<dbReference type="RefSeq" id="WP_144341306.1">
    <property type="nucleotide sequence ID" value="NZ_JAOAOS010000008.1"/>
</dbReference>
<keyword evidence="2" id="KW-1185">Reference proteome</keyword>
<gene>
    <name evidence="1" type="ORF">ACFPK2_18915</name>
</gene>
<evidence type="ECO:0000313" key="1">
    <source>
        <dbReference type="EMBL" id="MFC5295067.1"/>
    </source>
</evidence>
<sequence>MADQLHDVDAPLDPRAALAPARDPLRRLLATGAWLWLARALPFQSAAPGSLVLLDHLSGLLVLVGTEAFRG</sequence>
<reference evidence="2" key="1">
    <citation type="journal article" date="2019" name="Int. J. Syst. Evol. Microbiol.">
        <title>The Global Catalogue of Microorganisms (GCM) 10K type strain sequencing project: providing services to taxonomists for standard genome sequencing and annotation.</title>
        <authorList>
            <consortium name="The Broad Institute Genomics Platform"/>
            <consortium name="The Broad Institute Genome Sequencing Center for Infectious Disease"/>
            <person name="Wu L."/>
            <person name="Ma J."/>
        </authorList>
    </citation>
    <scope>NUCLEOTIDE SEQUENCE [LARGE SCALE GENOMIC DNA]</scope>
    <source>
        <strain evidence="2">CGMCC 1.15643</strain>
    </source>
</reference>